<feature type="transmembrane region" description="Helical" evidence="1">
    <location>
        <begin position="48"/>
        <end position="72"/>
    </location>
</feature>
<feature type="transmembrane region" description="Helical" evidence="1">
    <location>
        <begin position="7"/>
        <end position="28"/>
    </location>
</feature>
<keyword evidence="1" id="KW-1133">Transmembrane helix</keyword>
<feature type="transmembrane region" description="Helical" evidence="1">
    <location>
        <begin position="166"/>
        <end position="190"/>
    </location>
</feature>
<dbReference type="Pfam" id="PF14089">
    <property type="entry name" value="KbaA"/>
    <property type="match status" value="1"/>
</dbReference>
<dbReference type="OrthoDB" id="2374256at2"/>
<proteinExistence type="predicted"/>
<evidence type="ECO:0000313" key="3">
    <source>
        <dbReference type="Proteomes" id="UP000318102"/>
    </source>
</evidence>
<evidence type="ECO:0000256" key="1">
    <source>
        <dbReference type="SAM" id="Phobius"/>
    </source>
</evidence>
<accession>A0A559IAT0</accession>
<feature type="transmembrane region" description="Helical" evidence="1">
    <location>
        <begin position="112"/>
        <end position="132"/>
    </location>
</feature>
<dbReference type="Proteomes" id="UP000318102">
    <property type="component" value="Unassembled WGS sequence"/>
</dbReference>
<dbReference type="GO" id="GO:0045881">
    <property type="term" value="P:positive regulation of sporulation resulting in formation of a cellular spore"/>
    <property type="evidence" value="ECO:0007669"/>
    <property type="project" value="InterPro"/>
</dbReference>
<keyword evidence="3" id="KW-1185">Reference proteome</keyword>
<reference evidence="2 3" key="1">
    <citation type="submission" date="2019-07" db="EMBL/GenBank/DDBJ databases">
        <authorList>
            <person name="Kim J."/>
        </authorList>
    </citation>
    <scope>NUCLEOTIDE SEQUENCE [LARGE SCALE GENOMIC DNA]</scope>
    <source>
        <strain evidence="2 3">N4</strain>
    </source>
</reference>
<dbReference type="InterPro" id="IPR024164">
    <property type="entry name" value="KinB-signalling_activ"/>
</dbReference>
<dbReference type="AlphaFoldDB" id="A0A559IAT0"/>
<name>A0A559IAT0_9BACL</name>
<dbReference type="SMART" id="SM01251">
    <property type="entry name" value="KbaA"/>
    <property type="match status" value="1"/>
</dbReference>
<gene>
    <name evidence="2" type="ORF">FPZ44_25885</name>
</gene>
<feature type="transmembrane region" description="Helical" evidence="1">
    <location>
        <begin position="84"/>
        <end position="106"/>
    </location>
</feature>
<protein>
    <submittedName>
        <fullName evidence="2">KinB signaling pathway activation protein</fullName>
    </submittedName>
</protein>
<comment type="caution">
    <text evidence="2">The sequence shown here is derived from an EMBL/GenBank/DDBJ whole genome shotgun (WGS) entry which is preliminary data.</text>
</comment>
<feature type="transmembrane region" description="Helical" evidence="1">
    <location>
        <begin position="141"/>
        <end position="160"/>
    </location>
</feature>
<organism evidence="2 3">
    <name type="scientific">Paenibacillus agilis</name>
    <dbReference type="NCBI Taxonomy" id="3020863"/>
    <lineage>
        <taxon>Bacteria</taxon>
        <taxon>Bacillati</taxon>
        <taxon>Bacillota</taxon>
        <taxon>Bacilli</taxon>
        <taxon>Bacillales</taxon>
        <taxon>Paenibacillaceae</taxon>
        <taxon>Paenibacillus</taxon>
    </lineage>
</organism>
<sequence length="214" mass="23950">MNLKKWSYLFWTTLCLGGAVMLITGLSMQLYQQELSNLRGPADVLMNIFQLILSGFTISVFAQMGFFAYLTLNLLANGMFRRAWPYIQVVLTVIVLLDVMFLRTLLGQERDLIQDVVLGLTLLVFSVGIAIVKMKITTSSALIPTLFYMIVGTTIEMTFALNMSPIATWFLFIPLVACNAYQILILSRVLEGRIGKNKMELPQEAGFAAKTVKS</sequence>
<keyword evidence="1" id="KW-0472">Membrane</keyword>
<keyword evidence="1" id="KW-0812">Transmembrane</keyword>
<dbReference type="EMBL" id="VNJK01000010">
    <property type="protein sequence ID" value="TVX84791.1"/>
    <property type="molecule type" value="Genomic_DNA"/>
</dbReference>
<evidence type="ECO:0000313" key="2">
    <source>
        <dbReference type="EMBL" id="TVX84791.1"/>
    </source>
</evidence>
<dbReference type="RefSeq" id="WP_144995499.1">
    <property type="nucleotide sequence ID" value="NZ_VNJK01000010.1"/>
</dbReference>